<accession>A0A3M7DVH9</accession>
<organism evidence="2 3">
    <name type="scientific">Hortaea werneckii</name>
    <name type="common">Black yeast</name>
    <name type="synonym">Cladosporium werneckii</name>
    <dbReference type="NCBI Taxonomy" id="91943"/>
    <lineage>
        <taxon>Eukaryota</taxon>
        <taxon>Fungi</taxon>
        <taxon>Dikarya</taxon>
        <taxon>Ascomycota</taxon>
        <taxon>Pezizomycotina</taxon>
        <taxon>Dothideomycetes</taxon>
        <taxon>Dothideomycetidae</taxon>
        <taxon>Mycosphaerellales</taxon>
        <taxon>Teratosphaeriaceae</taxon>
        <taxon>Hortaea</taxon>
    </lineage>
</organism>
<dbReference type="EMBL" id="QWIP01000242">
    <property type="protein sequence ID" value="RMY68242.1"/>
    <property type="molecule type" value="Genomic_DNA"/>
</dbReference>
<dbReference type="Pfam" id="PF06985">
    <property type="entry name" value="HET"/>
    <property type="match status" value="1"/>
</dbReference>
<gene>
    <name evidence="2" type="ORF">D0863_07245</name>
</gene>
<name>A0A3M7DVH9_HORWE</name>
<reference evidence="2 3" key="1">
    <citation type="journal article" date="2018" name="BMC Genomics">
        <title>Genomic evidence for intraspecific hybridization in a clonal and extremely halotolerant yeast.</title>
        <authorList>
            <person name="Gostincar C."/>
            <person name="Stajich J.E."/>
            <person name="Zupancic J."/>
            <person name="Zalar P."/>
            <person name="Gunde-Cimerman N."/>
        </authorList>
    </citation>
    <scope>NUCLEOTIDE SEQUENCE [LARGE SCALE GENOMIC DNA]</scope>
    <source>
        <strain evidence="2 3">EXF-2682</strain>
    </source>
</reference>
<proteinExistence type="predicted"/>
<dbReference type="InterPro" id="IPR010730">
    <property type="entry name" value="HET"/>
</dbReference>
<dbReference type="Proteomes" id="UP000269276">
    <property type="component" value="Unassembled WGS sequence"/>
</dbReference>
<evidence type="ECO:0000313" key="3">
    <source>
        <dbReference type="Proteomes" id="UP000269276"/>
    </source>
</evidence>
<protein>
    <recommendedName>
        <fullName evidence="1">Heterokaryon incompatibility domain-containing protein</fullName>
    </recommendedName>
</protein>
<evidence type="ECO:0000313" key="2">
    <source>
        <dbReference type="EMBL" id="RMY68242.1"/>
    </source>
</evidence>
<dbReference type="PANTHER" id="PTHR33112:SF16">
    <property type="entry name" value="HETEROKARYON INCOMPATIBILITY DOMAIN-CONTAINING PROTEIN"/>
    <property type="match status" value="1"/>
</dbReference>
<dbReference type="OrthoDB" id="5362512at2759"/>
<feature type="domain" description="Heterokaryon incompatibility" evidence="1">
    <location>
        <begin position="33"/>
        <end position="177"/>
    </location>
</feature>
<comment type="caution">
    <text evidence="2">The sequence shown here is derived from an EMBL/GenBank/DDBJ whole genome shotgun (WGS) entry which is preliminary data.</text>
</comment>
<dbReference type="AlphaFoldDB" id="A0A3M7DVH9"/>
<dbReference type="VEuPathDB" id="FungiDB:BTJ68_13852"/>
<dbReference type="PANTHER" id="PTHR33112">
    <property type="entry name" value="DOMAIN PROTEIN, PUTATIVE-RELATED"/>
    <property type="match status" value="1"/>
</dbReference>
<sequence>MDALPLPSRLLLAGEEEIVLRETAEFPTSDTPYMALSYCWGGKDPAKTLRSNYQDRVKGMSVAALPRTYRQAIHLARQLGINHFWIDALCIVQDDNEDWQRDSSRMAEIYSGAYIVFVAAAAADVEGGLDPSADFKNCCYLTEHQVKAGSMWVRFKEHHFDACALLPISTRAWTYQERRLAKRCLIFGESEVVWECTQGCRCPCSATHTVARQSDPQLLPPVLSSGTVRKHFANSQDAYKFWSRAVQAFSKMQLTRPTDRLPAISAIASVIQAETGDQYLAGFWRSGLLKQLAWRCSDSGQIMNPPYDVYVAPSWSWLSLPRTVEVPEAGKPLQDKPQEACAEAEILQVHCKPVSLCSPLGAVQHGTLTLRGFCVWVKVQLNFWPGEPSCHKLSTISNKSEFLVQLALDYDGKIADAIHDPPPQRPSEMHAMPGARAEKHEVLDTAVKLLHLTGDFFLVLNHSRRERGKYVRVGTFSLHHDLINRDKAYRANVRKHLLGAANLEKVVVI</sequence>
<evidence type="ECO:0000259" key="1">
    <source>
        <dbReference type="Pfam" id="PF06985"/>
    </source>
</evidence>